<organism evidence="2 3">
    <name type="scientific">Ziziphus jujuba var. spinosa</name>
    <dbReference type="NCBI Taxonomy" id="714518"/>
    <lineage>
        <taxon>Eukaryota</taxon>
        <taxon>Viridiplantae</taxon>
        <taxon>Streptophyta</taxon>
        <taxon>Embryophyta</taxon>
        <taxon>Tracheophyta</taxon>
        <taxon>Spermatophyta</taxon>
        <taxon>Magnoliopsida</taxon>
        <taxon>eudicotyledons</taxon>
        <taxon>Gunneridae</taxon>
        <taxon>Pentapetalae</taxon>
        <taxon>rosids</taxon>
        <taxon>fabids</taxon>
        <taxon>Rosales</taxon>
        <taxon>Rhamnaceae</taxon>
        <taxon>Paliureae</taxon>
        <taxon>Ziziphus</taxon>
    </lineage>
</organism>
<keyword evidence="1" id="KW-1133">Transmembrane helix</keyword>
<dbReference type="Proteomes" id="UP000813462">
    <property type="component" value="Unassembled WGS sequence"/>
</dbReference>
<evidence type="ECO:0000313" key="2">
    <source>
        <dbReference type="EMBL" id="KAH7538422.1"/>
    </source>
</evidence>
<feature type="transmembrane region" description="Helical" evidence="1">
    <location>
        <begin position="68"/>
        <end position="88"/>
    </location>
</feature>
<sequence>MSVVILLFGNITWAYRALYLLNWIYLFFTELHRIRWIHKFFLYHPQVISRMLLTNGSFLNAAETHHGFQYWFGLFFMLTSSTTILRVGESRRS</sequence>
<reference evidence="2" key="1">
    <citation type="journal article" date="2021" name="Front. Plant Sci.">
        <title>Chromosome-Scale Genome Assembly for Chinese Sour Jujube and Insights Into Its Genome Evolution and Domestication Signature.</title>
        <authorList>
            <person name="Shen L.-Y."/>
            <person name="Luo H."/>
            <person name="Wang X.-L."/>
            <person name="Wang X.-M."/>
            <person name="Qiu X.-J."/>
            <person name="Liu H."/>
            <person name="Zhou S.-S."/>
            <person name="Jia K.-H."/>
            <person name="Nie S."/>
            <person name="Bao Y.-T."/>
            <person name="Zhang R.-G."/>
            <person name="Yun Q.-Z."/>
            <person name="Chai Y.-H."/>
            <person name="Lu J.-Y."/>
            <person name="Li Y."/>
            <person name="Zhao S.-W."/>
            <person name="Mao J.-F."/>
            <person name="Jia S.-G."/>
            <person name="Mao Y.-M."/>
        </authorList>
    </citation>
    <scope>NUCLEOTIDE SEQUENCE</scope>
    <source>
        <strain evidence="2">AT0</strain>
        <tissue evidence="2">Leaf</tissue>
    </source>
</reference>
<evidence type="ECO:0000313" key="3">
    <source>
        <dbReference type="Proteomes" id="UP000813462"/>
    </source>
</evidence>
<evidence type="ECO:0000256" key="1">
    <source>
        <dbReference type="SAM" id="Phobius"/>
    </source>
</evidence>
<accession>A0A978VS97</accession>
<dbReference type="EMBL" id="JAEACU010000003">
    <property type="protein sequence ID" value="KAH7538422.1"/>
    <property type="molecule type" value="Genomic_DNA"/>
</dbReference>
<comment type="caution">
    <text evidence="2">The sequence shown here is derived from an EMBL/GenBank/DDBJ whole genome shotgun (WGS) entry which is preliminary data.</text>
</comment>
<name>A0A978VS97_ZIZJJ</name>
<gene>
    <name evidence="2" type="ORF">FEM48_Zijuj03G0197800</name>
</gene>
<feature type="transmembrane region" description="Helical" evidence="1">
    <location>
        <begin position="40"/>
        <end position="62"/>
    </location>
</feature>
<protein>
    <submittedName>
        <fullName evidence="2">Uncharacterized protein</fullName>
    </submittedName>
</protein>
<proteinExistence type="predicted"/>
<keyword evidence="1" id="KW-0472">Membrane</keyword>
<keyword evidence="1" id="KW-0812">Transmembrane</keyword>
<dbReference type="AlphaFoldDB" id="A0A978VS97"/>
<feature type="transmembrane region" description="Helical" evidence="1">
    <location>
        <begin position="6"/>
        <end position="28"/>
    </location>
</feature>